<comment type="caution">
    <text evidence="2">The sequence shown here is derived from an EMBL/GenBank/DDBJ whole genome shotgun (WGS) entry which is preliminary data.</text>
</comment>
<accession>A0A9X1YTN7</accession>
<evidence type="ECO:0000313" key="3">
    <source>
        <dbReference type="Proteomes" id="UP001155059"/>
    </source>
</evidence>
<feature type="domain" description="HTH marR-type" evidence="1">
    <location>
        <begin position="120"/>
        <end position="168"/>
    </location>
</feature>
<dbReference type="AlphaFoldDB" id="A0A9X1YTN7"/>
<evidence type="ECO:0000259" key="1">
    <source>
        <dbReference type="Pfam" id="PF12802"/>
    </source>
</evidence>
<dbReference type="InterPro" id="IPR036390">
    <property type="entry name" value="WH_DNA-bd_sf"/>
</dbReference>
<reference evidence="2 3" key="1">
    <citation type="journal article" date="2022" name="Int. J. Syst. Evol. Microbiol.">
        <title>Pseudomonas aegrilactucae sp. nov. and Pseudomonas morbosilactucae sp. nov., pathogens causing bacterial rot of lettuce in Japan.</title>
        <authorList>
            <person name="Sawada H."/>
            <person name="Fujikawa T."/>
            <person name="Satou M."/>
        </authorList>
    </citation>
    <scope>NUCLEOTIDE SEQUENCE [LARGE SCALE GENOMIC DNA]</scope>
    <source>
        <strain evidence="2 3">MAFF 302030</strain>
    </source>
</reference>
<dbReference type="Proteomes" id="UP001155059">
    <property type="component" value="Unassembled WGS sequence"/>
</dbReference>
<dbReference type="SUPFAM" id="SSF46785">
    <property type="entry name" value="Winged helix' DNA-binding domain"/>
    <property type="match status" value="1"/>
</dbReference>
<name>A0A9X1YTN7_9PSED</name>
<dbReference type="EMBL" id="JALQCW010000012">
    <property type="protein sequence ID" value="MCK9797444.1"/>
    <property type="molecule type" value="Genomic_DNA"/>
</dbReference>
<dbReference type="RefSeq" id="WP_145713406.1">
    <property type="nucleotide sequence ID" value="NZ_JALQCW010000012.1"/>
</dbReference>
<organism evidence="2 3">
    <name type="scientific">Pseudomonas morbosilactucae</name>
    <dbReference type="NCBI Taxonomy" id="2938197"/>
    <lineage>
        <taxon>Bacteria</taxon>
        <taxon>Pseudomonadati</taxon>
        <taxon>Pseudomonadota</taxon>
        <taxon>Gammaproteobacteria</taxon>
        <taxon>Pseudomonadales</taxon>
        <taxon>Pseudomonadaceae</taxon>
        <taxon>Pseudomonas</taxon>
    </lineage>
</organism>
<protein>
    <submittedName>
        <fullName evidence="2">MarR family transcriptional regulator</fullName>
    </submittedName>
</protein>
<reference evidence="2 3" key="2">
    <citation type="journal article" date="2023" name="Plant Pathol.">
        <title>Dismantling and reorganizing Pseudomonas marginalis sensu#lato.</title>
        <authorList>
            <person name="Sawada H."/>
            <person name="Fujikawa T."/>
            <person name="Satou M."/>
        </authorList>
    </citation>
    <scope>NUCLEOTIDE SEQUENCE [LARGE SCALE GENOMIC DNA]</scope>
    <source>
        <strain evidence="2 3">MAFF 302030</strain>
    </source>
</reference>
<dbReference type="InterPro" id="IPR000835">
    <property type="entry name" value="HTH_MarR-typ"/>
</dbReference>
<dbReference type="Gene3D" id="1.10.10.10">
    <property type="entry name" value="Winged helix-like DNA-binding domain superfamily/Winged helix DNA-binding domain"/>
    <property type="match status" value="1"/>
</dbReference>
<gene>
    <name evidence="2" type="ORF">M1B34_06740</name>
</gene>
<evidence type="ECO:0000313" key="2">
    <source>
        <dbReference type="EMBL" id="MCK9797444.1"/>
    </source>
</evidence>
<dbReference type="InterPro" id="IPR036388">
    <property type="entry name" value="WH-like_DNA-bd_sf"/>
</dbReference>
<sequence>MNEKTYIIALRDFTDGSSNPYGTIRGRKAHAKLLEHIAKLTGTKTIGISLKNIDGADVSFLRESLIFTFKLYAKKISFYILDLVDEDIIANLEGAAISGDFRVTCWVNGICRFVGPEPSPSSLPLLNVVLSNHSVTTTQVAQALEMSVQNASTRLKRLSEEGFITRVEMSADSGGKEFVYKVIGEPA</sequence>
<proteinExistence type="predicted"/>
<dbReference type="GO" id="GO:0003700">
    <property type="term" value="F:DNA-binding transcription factor activity"/>
    <property type="evidence" value="ECO:0007669"/>
    <property type="project" value="InterPro"/>
</dbReference>
<dbReference type="Pfam" id="PF12802">
    <property type="entry name" value="MarR_2"/>
    <property type="match status" value="1"/>
</dbReference>